<accession>A0AAV8UKZ7</accession>
<evidence type="ECO:0000256" key="4">
    <source>
        <dbReference type="ARBA" id="ARBA00022989"/>
    </source>
</evidence>
<dbReference type="InterPro" id="IPR019547">
    <property type="entry name" value="Lipid_desat"/>
</dbReference>
<gene>
    <name evidence="8" type="ORF">NDN08_004335</name>
</gene>
<feature type="region of interest" description="Disordered" evidence="6">
    <location>
        <begin position="155"/>
        <end position="175"/>
    </location>
</feature>
<evidence type="ECO:0000259" key="7">
    <source>
        <dbReference type="Pfam" id="PF10520"/>
    </source>
</evidence>
<dbReference type="Pfam" id="PF10520">
    <property type="entry name" value="Lipid_desat"/>
    <property type="match status" value="1"/>
</dbReference>
<dbReference type="GO" id="GO:0016020">
    <property type="term" value="C:membrane"/>
    <property type="evidence" value="ECO:0007669"/>
    <property type="project" value="UniProtKB-SubCell"/>
</dbReference>
<organism evidence="8 9">
    <name type="scientific">Rhodosorus marinus</name>
    <dbReference type="NCBI Taxonomy" id="101924"/>
    <lineage>
        <taxon>Eukaryota</taxon>
        <taxon>Rhodophyta</taxon>
        <taxon>Stylonematophyceae</taxon>
        <taxon>Stylonematales</taxon>
        <taxon>Stylonemataceae</taxon>
        <taxon>Rhodosorus</taxon>
    </lineage>
</organism>
<keyword evidence="5" id="KW-0472">Membrane</keyword>
<evidence type="ECO:0000313" key="9">
    <source>
        <dbReference type="Proteomes" id="UP001157974"/>
    </source>
</evidence>
<keyword evidence="3" id="KW-0812">Transmembrane</keyword>
<dbReference type="PANTHER" id="PTHR48140:SF1">
    <property type="entry name" value="FATTY ACID DESATURASE 4, CHLOROPLASTIC-RELATED"/>
    <property type="match status" value="1"/>
</dbReference>
<evidence type="ECO:0000256" key="5">
    <source>
        <dbReference type="ARBA" id="ARBA00023136"/>
    </source>
</evidence>
<comment type="caution">
    <text evidence="8">The sequence shown here is derived from an EMBL/GenBank/DDBJ whole genome shotgun (WGS) entry which is preliminary data.</text>
</comment>
<dbReference type="AlphaFoldDB" id="A0AAV8UKZ7"/>
<evidence type="ECO:0000256" key="3">
    <source>
        <dbReference type="ARBA" id="ARBA00022692"/>
    </source>
</evidence>
<feature type="domain" description="Lipid desaturase" evidence="7">
    <location>
        <begin position="119"/>
        <end position="292"/>
    </location>
</feature>
<protein>
    <recommendedName>
        <fullName evidence="7">Lipid desaturase domain-containing protein</fullName>
    </recommendedName>
</protein>
<evidence type="ECO:0000256" key="6">
    <source>
        <dbReference type="SAM" id="MobiDB-lite"/>
    </source>
</evidence>
<dbReference type="Proteomes" id="UP001157974">
    <property type="component" value="Unassembled WGS sequence"/>
</dbReference>
<keyword evidence="4" id="KW-1133">Transmembrane helix</keyword>
<dbReference type="InterPro" id="IPR052864">
    <property type="entry name" value="Chloroplast_FAD_CarF"/>
</dbReference>
<evidence type="ECO:0000256" key="2">
    <source>
        <dbReference type="ARBA" id="ARBA00007620"/>
    </source>
</evidence>
<evidence type="ECO:0000256" key="1">
    <source>
        <dbReference type="ARBA" id="ARBA00004141"/>
    </source>
</evidence>
<dbReference type="EMBL" id="JAMWBK010000007">
    <property type="protein sequence ID" value="KAJ8903225.1"/>
    <property type="molecule type" value="Genomic_DNA"/>
</dbReference>
<name>A0AAV8UKZ7_9RHOD</name>
<proteinExistence type="inferred from homology"/>
<comment type="similarity">
    <text evidence="2">Belongs to the fatty acid desaturase CarF family.</text>
</comment>
<keyword evidence="9" id="KW-1185">Reference proteome</keyword>
<evidence type="ECO:0000313" key="8">
    <source>
        <dbReference type="EMBL" id="KAJ8903225.1"/>
    </source>
</evidence>
<comment type="subcellular location">
    <subcellularLocation>
        <location evidence="1">Membrane</location>
        <topology evidence="1">Multi-pass membrane protein</topology>
    </subcellularLocation>
</comment>
<sequence>MMGFVGSIAAGRRGERVQVRTTTTCVVVGPQTRVRRPRVQTDRSKFVSDVAVKEEHKKDEVASDHPEVVGVSGREGVVFRGIVIFADYLSDLIVLDIFERVECSLDLFLVLLGSSAAFVFADLSSGLYYWFAHNYGSRATPFVGSEIQKARTLHSQYRKPQRKQAVEGSSNSRTSAEQTKDDFFINVGNHCLVSIPILTILAGWQPNNLALEAFCVMFVSLMAILPQLNRWATIDSPPFLIGLIRQFGLLGSLSRYDSRADVQTDNYCVGNFWNHVLDREQVFRRIERSLYIASDGWLIPRTWRSQTLSKTDAMIIRTVKRRGNRKSE</sequence>
<reference evidence="8 9" key="1">
    <citation type="journal article" date="2023" name="Nat. Commun.">
        <title>Origin of minicircular mitochondrial genomes in red algae.</title>
        <authorList>
            <person name="Lee Y."/>
            <person name="Cho C.H."/>
            <person name="Lee Y.M."/>
            <person name="Park S.I."/>
            <person name="Yang J.H."/>
            <person name="West J.A."/>
            <person name="Bhattacharya D."/>
            <person name="Yoon H.S."/>
        </authorList>
    </citation>
    <scope>NUCLEOTIDE SEQUENCE [LARGE SCALE GENOMIC DNA]</scope>
    <source>
        <strain evidence="8 9">CCMP1338</strain>
        <tissue evidence="8">Whole cell</tissue>
    </source>
</reference>
<dbReference type="PANTHER" id="PTHR48140">
    <property type="entry name" value="FATTY ACID DESATURASE 4, CHLOROPLASTIC-RELATED"/>
    <property type="match status" value="1"/>
</dbReference>